<protein>
    <recommendedName>
        <fullName evidence="11">1-phosphatidylinositol 4,5-bisphosphate phosphodiesterase gamma</fullName>
        <ecNumber evidence="11">3.1.4.11</ecNumber>
    </recommendedName>
</protein>
<evidence type="ECO:0000259" key="18">
    <source>
        <dbReference type="PROSITE" id="PS50004"/>
    </source>
</evidence>
<evidence type="ECO:0000259" key="16">
    <source>
        <dbReference type="PROSITE" id="PS50002"/>
    </source>
</evidence>
<dbReference type="Pfam" id="PF23329">
    <property type="entry name" value="EF_HAND_1_PLCG"/>
    <property type="match status" value="1"/>
</dbReference>
<keyword evidence="5" id="KW-0106">Calcium</keyword>
<dbReference type="GO" id="GO:0004435">
    <property type="term" value="F:phosphatidylinositol-4,5-bisphosphate phospholipase C activity"/>
    <property type="evidence" value="ECO:0007669"/>
    <property type="project" value="UniProtKB-UniRule"/>
</dbReference>
<dbReference type="AlphaFoldDB" id="A0A482X4C5"/>
<dbReference type="InterPro" id="IPR000008">
    <property type="entry name" value="C2_dom"/>
</dbReference>
<dbReference type="InterPro" id="IPR001711">
    <property type="entry name" value="PLipase_C_Pinositol-sp_Y"/>
</dbReference>
<dbReference type="FunFam" id="3.20.20.190:FF:000004">
    <property type="entry name" value="1-phosphatidylinositol 4,5-bisphosphate phosphodiesterase gamma"/>
    <property type="match status" value="1"/>
</dbReference>
<dbReference type="GO" id="GO:0051209">
    <property type="term" value="P:release of sequestered calcium ion into cytosol"/>
    <property type="evidence" value="ECO:0007669"/>
    <property type="project" value="TreeGrafter"/>
</dbReference>
<dbReference type="PANTHER" id="PTHR10336">
    <property type="entry name" value="PHOSPHOINOSITIDE-SPECIFIC PHOSPHOLIPASE C FAMILY PROTEIN"/>
    <property type="match status" value="1"/>
</dbReference>
<dbReference type="STRING" id="195883.A0A482X4C5"/>
<dbReference type="InterPro" id="IPR016279">
    <property type="entry name" value="PLC-gamma"/>
</dbReference>
<dbReference type="EC" id="3.1.4.11" evidence="11"/>
<keyword evidence="9 11" id="KW-0807">Transducer</keyword>
<dbReference type="InterPro" id="IPR001452">
    <property type="entry name" value="SH3_domain"/>
</dbReference>
<dbReference type="InterPro" id="IPR035024">
    <property type="entry name" value="PLC-gamma_N-SH2"/>
</dbReference>
<dbReference type="GO" id="GO:0048015">
    <property type="term" value="P:phosphatidylinositol-mediated signaling"/>
    <property type="evidence" value="ECO:0007669"/>
    <property type="project" value="TreeGrafter"/>
</dbReference>
<feature type="compositionally biased region" description="Acidic residues" evidence="14">
    <location>
        <begin position="515"/>
        <end position="530"/>
    </location>
</feature>
<dbReference type="Gene3D" id="1.10.238.10">
    <property type="entry name" value="EF-hand"/>
    <property type="match status" value="2"/>
</dbReference>
<dbReference type="SMART" id="SM00252">
    <property type="entry name" value="SH2"/>
    <property type="match status" value="2"/>
</dbReference>
<dbReference type="SUPFAM" id="SSF49562">
    <property type="entry name" value="C2 domain (Calcium/lipid-binding domain, CaLB)"/>
    <property type="match status" value="1"/>
</dbReference>
<dbReference type="SMART" id="SM00326">
    <property type="entry name" value="SH3"/>
    <property type="match status" value="1"/>
</dbReference>
<evidence type="ECO:0000259" key="20">
    <source>
        <dbReference type="PROSITE" id="PS50222"/>
    </source>
</evidence>
<comment type="function">
    <text evidence="11">Mediates the production of the second messenger molecules diacylglycerol (DAG) and inositol 1,4,5-trisphosphate (IP3). Plays an important role in the regulation of intracellular signaling cascades.</text>
</comment>
<feature type="domain" description="SH2" evidence="15">
    <location>
        <begin position="553"/>
        <end position="654"/>
    </location>
</feature>
<dbReference type="PRINTS" id="PR00401">
    <property type="entry name" value="SH2DOMAIN"/>
</dbReference>
<keyword evidence="7 12" id="KW-0727">SH2 domain</keyword>
<dbReference type="InterPro" id="IPR011993">
    <property type="entry name" value="PH-like_dom_sf"/>
</dbReference>
<keyword evidence="4 11" id="KW-0378">Hydrolase</keyword>
<dbReference type="InterPro" id="IPR036028">
    <property type="entry name" value="SH3-like_dom_sf"/>
</dbReference>
<dbReference type="PANTHER" id="PTHR10336:SF159">
    <property type="entry name" value="1-PHOSPHATIDYLINOSITOL 4,5-BISPHOSPHATE PHOSPHODIESTERASE GAMMA"/>
    <property type="match status" value="1"/>
</dbReference>
<feature type="region of interest" description="Disordered" evidence="14">
    <location>
        <begin position="511"/>
        <end position="532"/>
    </location>
</feature>
<dbReference type="SMART" id="SM00239">
    <property type="entry name" value="C2"/>
    <property type="match status" value="1"/>
</dbReference>
<keyword evidence="22" id="KW-1185">Reference proteome</keyword>
<dbReference type="CDD" id="cd00275">
    <property type="entry name" value="C2_PLC_like"/>
    <property type="match status" value="1"/>
</dbReference>
<evidence type="ECO:0000256" key="8">
    <source>
        <dbReference type="ARBA" id="ARBA00023098"/>
    </source>
</evidence>
<dbReference type="PROSITE" id="PS50004">
    <property type="entry name" value="C2"/>
    <property type="match status" value="1"/>
</dbReference>
<dbReference type="SMR" id="A0A482X4C5"/>
<dbReference type="GO" id="GO:0009653">
    <property type="term" value="P:anatomical structure morphogenesis"/>
    <property type="evidence" value="ECO:0007669"/>
    <property type="project" value="UniProtKB-ARBA"/>
</dbReference>
<dbReference type="FunFam" id="3.30.505.10:FF:000011">
    <property type="entry name" value="1-phosphatidylinositol 4,5-bisphosphate phosphodiesterase gamma"/>
    <property type="match status" value="1"/>
</dbReference>
<evidence type="ECO:0000313" key="22">
    <source>
        <dbReference type="Proteomes" id="UP000291343"/>
    </source>
</evidence>
<dbReference type="Gene3D" id="2.30.30.40">
    <property type="entry name" value="SH3 Domains"/>
    <property type="match status" value="1"/>
</dbReference>
<organism evidence="21 22">
    <name type="scientific">Laodelphax striatellus</name>
    <name type="common">Small brown planthopper</name>
    <name type="synonym">Delphax striatella</name>
    <dbReference type="NCBI Taxonomy" id="195883"/>
    <lineage>
        <taxon>Eukaryota</taxon>
        <taxon>Metazoa</taxon>
        <taxon>Ecdysozoa</taxon>
        <taxon>Arthropoda</taxon>
        <taxon>Hexapoda</taxon>
        <taxon>Insecta</taxon>
        <taxon>Pterygota</taxon>
        <taxon>Neoptera</taxon>
        <taxon>Paraneoptera</taxon>
        <taxon>Hemiptera</taxon>
        <taxon>Auchenorrhyncha</taxon>
        <taxon>Fulgoroidea</taxon>
        <taxon>Delphacidae</taxon>
        <taxon>Criomorphinae</taxon>
        <taxon>Laodelphax</taxon>
    </lineage>
</organism>
<dbReference type="PIRSF" id="PIRSF000952">
    <property type="entry name" value="PLC-gamma"/>
    <property type="match status" value="1"/>
</dbReference>
<dbReference type="GO" id="GO:0005509">
    <property type="term" value="F:calcium ion binding"/>
    <property type="evidence" value="ECO:0007669"/>
    <property type="project" value="InterPro"/>
</dbReference>
<dbReference type="InterPro" id="IPR001849">
    <property type="entry name" value="PH_domain"/>
</dbReference>
<evidence type="ECO:0000256" key="11">
    <source>
        <dbReference type="PIRNR" id="PIRNR000952"/>
    </source>
</evidence>
<evidence type="ECO:0000259" key="15">
    <source>
        <dbReference type="PROSITE" id="PS50001"/>
    </source>
</evidence>
<dbReference type="CDD" id="cd11825">
    <property type="entry name" value="SH3_PLCgamma"/>
    <property type="match status" value="1"/>
</dbReference>
<evidence type="ECO:0000256" key="7">
    <source>
        <dbReference type="ARBA" id="ARBA00022999"/>
    </source>
</evidence>
<evidence type="ECO:0000256" key="2">
    <source>
        <dbReference type="ARBA" id="ARBA00022443"/>
    </source>
</evidence>
<comment type="caution">
    <text evidence="21">The sequence shown here is derived from an EMBL/GenBank/DDBJ whole genome shotgun (WGS) entry which is preliminary data.</text>
</comment>
<dbReference type="InterPro" id="IPR000909">
    <property type="entry name" value="PLipase_C_PInositol-sp_X_dom"/>
</dbReference>
<evidence type="ECO:0000256" key="13">
    <source>
        <dbReference type="PROSITE-ProRule" id="PRU00192"/>
    </source>
</evidence>
<evidence type="ECO:0000259" key="19">
    <source>
        <dbReference type="PROSITE" id="PS50008"/>
    </source>
</evidence>
<dbReference type="InterPro" id="IPR035023">
    <property type="entry name" value="PLC-gamma_C-SH2"/>
</dbReference>
<evidence type="ECO:0000256" key="4">
    <source>
        <dbReference type="ARBA" id="ARBA00022801"/>
    </source>
</evidence>
<dbReference type="PROSITE" id="PS50008">
    <property type="entry name" value="PIPLC_Y_DOMAIN"/>
    <property type="match status" value="1"/>
</dbReference>
<dbReference type="EMBL" id="QKKF02019422">
    <property type="protein sequence ID" value="RZF40121.1"/>
    <property type="molecule type" value="Genomic_DNA"/>
</dbReference>
<evidence type="ECO:0000256" key="1">
    <source>
        <dbReference type="ARBA" id="ARBA00001913"/>
    </source>
</evidence>
<evidence type="ECO:0000256" key="6">
    <source>
        <dbReference type="ARBA" id="ARBA00022963"/>
    </source>
</evidence>
<comment type="cofactor">
    <cofactor evidence="1">
        <name>Ca(2+)</name>
        <dbReference type="ChEBI" id="CHEBI:29108"/>
    </cofactor>
</comment>
<dbReference type="SUPFAM" id="SSF50729">
    <property type="entry name" value="PH domain-like"/>
    <property type="match status" value="1"/>
</dbReference>
<dbReference type="PRINTS" id="PR00390">
    <property type="entry name" value="PHPHLIPASEC"/>
</dbReference>
<feature type="domain" description="SH2" evidence="15">
    <location>
        <begin position="665"/>
        <end position="755"/>
    </location>
</feature>
<dbReference type="Pfam" id="PF00168">
    <property type="entry name" value="C2"/>
    <property type="match status" value="1"/>
</dbReference>
<dbReference type="GO" id="GO:0046488">
    <property type="term" value="P:phosphatidylinositol metabolic process"/>
    <property type="evidence" value="ECO:0007669"/>
    <property type="project" value="TreeGrafter"/>
</dbReference>
<dbReference type="SUPFAM" id="SSF47473">
    <property type="entry name" value="EF-hand"/>
    <property type="match status" value="1"/>
</dbReference>
<feature type="domain" description="EF-hand" evidence="20">
    <location>
        <begin position="183"/>
        <end position="218"/>
    </location>
</feature>
<dbReference type="PROSITE" id="PS50001">
    <property type="entry name" value="SH2"/>
    <property type="match status" value="2"/>
</dbReference>
<evidence type="ECO:0000256" key="12">
    <source>
        <dbReference type="PROSITE-ProRule" id="PRU00191"/>
    </source>
</evidence>
<reference evidence="21 22" key="1">
    <citation type="journal article" date="2017" name="Gigascience">
        <title>Genome sequence of the small brown planthopper, Laodelphax striatellus.</title>
        <authorList>
            <person name="Zhu J."/>
            <person name="Jiang F."/>
            <person name="Wang X."/>
            <person name="Yang P."/>
            <person name="Bao Y."/>
            <person name="Zhao W."/>
            <person name="Wang W."/>
            <person name="Lu H."/>
            <person name="Wang Q."/>
            <person name="Cui N."/>
            <person name="Li J."/>
            <person name="Chen X."/>
            <person name="Luo L."/>
            <person name="Yu J."/>
            <person name="Kang L."/>
            <person name="Cui F."/>
        </authorList>
    </citation>
    <scope>NUCLEOTIDE SEQUENCE [LARGE SCALE GENOMIC DNA]</scope>
    <source>
        <strain evidence="21">Lst14</strain>
    </source>
</reference>
<evidence type="ECO:0000256" key="3">
    <source>
        <dbReference type="ARBA" id="ARBA00022737"/>
    </source>
</evidence>
<dbReference type="PROSITE" id="PS50222">
    <property type="entry name" value="EF_HAND_2"/>
    <property type="match status" value="1"/>
</dbReference>
<feature type="domain" description="PH" evidence="17">
    <location>
        <begin position="24"/>
        <end position="138"/>
    </location>
</feature>
<comment type="catalytic activity">
    <reaction evidence="10">
        <text>a 1,2-diacyl-sn-glycero-3-phospho-(1D-myo-inositol-4,5-bisphosphate) + H2O = 1D-myo-inositol 1,4,5-trisphosphate + a 1,2-diacyl-sn-glycerol + H(+)</text>
        <dbReference type="Rhea" id="RHEA:33179"/>
        <dbReference type="ChEBI" id="CHEBI:15377"/>
        <dbReference type="ChEBI" id="CHEBI:15378"/>
        <dbReference type="ChEBI" id="CHEBI:17815"/>
        <dbReference type="ChEBI" id="CHEBI:58456"/>
        <dbReference type="ChEBI" id="CHEBI:203600"/>
        <dbReference type="EC" id="3.1.4.11"/>
    </reaction>
    <physiologicalReaction direction="left-to-right" evidence="10">
        <dbReference type="Rhea" id="RHEA:33180"/>
    </physiologicalReaction>
</comment>
<keyword evidence="8 11" id="KW-0443">Lipid metabolism</keyword>
<evidence type="ECO:0000313" key="21">
    <source>
        <dbReference type="EMBL" id="RZF40121.1"/>
    </source>
</evidence>
<dbReference type="Pfam" id="PF00387">
    <property type="entry name" value="PI-PLC-Y"/>
    <property type="match status" value="1"/>
</dbReference>
<dbReference type="SMART" id="SM00233">
    <property type="entry name" value="PH"/>
    <property type="match status" value="2"/>
</dbReference>
<dbReference type="CDD" id="cd09932">
    <property type="entry name" value="SH2_C-SH2_PLC_gamma_like"/>
    <property type="match status" value="1"/>
</dbReference>
<dbReference type="InterPro" id="IPR017946">
    <property type="entry name" value="PLC-like_Pdiesterase_TIM-brl"/>
</dbReference>
<sequence>MNVNMLNNSAMLMNIMPEVEQIISQLERGTVVTRFYPRKRPEKKTLMIRRETRQILWARTPNTKTFEGAVEMREVKEIRLGKCSKDFEKWPEEIKRIEQMRCFIVFYGSEFKLKSLIIVALSEKECELWVRGLRHLVPDTINASYPLQVERWLRKEFYAMENSKEIVTLKDLKGFLPRINCKISTNKLRELFQEVDTKKRNELGFDDFAELYHRLMFDEGTFRESVEDYCENGQNGIVSVQQLTNFLIKEQGEKRVEEKQVSCHMRDYLQQPQRNVQEPFFTAREFMDFLFSKQNELWDKAFDEIYQDMSRPLSHYWIASSHNTYLTGDQFSSESSVEAYVRCLRMGCRCIELDCWDGPDGKPIIYHGHTLTTRIKFLDVIKIIKEHAFVVSDFPVILSIEDNCSLPQQRNMATTMQEVFGDMLLIHPVAKNETRLPSPYSLRNKIILKHKKLPEGGDEASIMMRPEEGREMDLRNTVKNGILYLEDPVDKKWNPHFFFLTHNKLFYTDSFEGGPEADEDGEGEGEDDEREPSTFLKLKEGVPNDELHFGEKWFHGKLVGGRAEAEDLLRRYSHLGDGTFLVRESETFVGDYSLSFWRQGKVNHCRIRSKQDKGQMKFFLIDKNCFDSLYSLITHYRNHSLRSQEFLITLQEPVPQPNKHEGQPWYYPQASRSFAEELLKRVAVDGAFLVRPSLKDNNTFAISFRAERRMIKHCCIKLEGRLYTIGTMQFESLVELINYYERHYLYRKVKLRCPVTEELLSRTPMDTMDDGLASATPGYIDPSSFTSKITVKAIFDYQAKQDDELSFCKHAIITNVNKQDGGWWRGDYGGKRQHWFPSSYVEDVEPQQERDDNSGDSMLLGSLQKGSLDVMGAVVEIVEVSVTGPAGLEWILRIQNPNRCTSFEVACQSREQALEWMAAIEKTAQSASFRENQNREMEKTWRVAKEISSLIIYCRSVAFNMERIRKKGFIYNEMSSFPETKAEKIMCQLESKFFHKYHQNQLSRVYPKGQRIDSSNYNPVPVWNAGCQMVALNYQTADKPMQINQCKFRLNGGCGYLLRPELMFRAEYDPGDSSSLVGVEPIAITIRVIGARHLCRSGRSTASPFVEVEVLGAEYDHGTKLTTKTVPDNGLNPVWNDFCDFDVHNPELAMLRFVVQDEDMFGDKNFIGQATYPIVALRTGYRSVPLKNGFSEDIELSTLLVHLRIRTLSERRNESMRSNSTSSTITLGSTRAHLQTVSLSSLSSDHSEFTFADSTC</sequence>
<dbReference type="Pfam" id="PF00018">
    <property type="entry name" value="SH3_1"/>
    <property type="match status" value="1"/>
</dbReference>
<dbReference type="CDD" id="cd13362">
    <property type="entry name" value="PH_PLC_gamma"/>
    <property type="match status" value="1"/>
</dbReference>
<dbReference type="Pfam" id="PF00017">
    <property type="entry name" value="SH2"/>
    <property type="match status" value="2"/>
</dbReference>
<keyword evidence="3" id="KW-0677">Repeat</keyword>
<dbReference type="InterPro" id="IPR035892">
    <property type="entry name" value="C2_domain_sf"/>
</dbReference>
<evidence type="ECO:0000259" key="17">
    <source>
        <dbReference type="PROSITE" id="PS50003"/>
    </source>
</evidence>
<dbReference type="CDD" id="cd16201">
    <property type="entry name" value="EFh_PI-PLCgamma"/>
    <property type="match status" value="1"/>
</dbReference>
<accession>A0A482X4C5</accession>
<dbReference type="InterPro" id="IPR011992">
    <property type="entry name" value="EF-hand-dom_pair"/>
</dbReference>
<dbReference type="Gene3D" id="3.30.505.10">
    <property type="entry name" value="SH2 domain"/>
    <property type="match status" value="2"/>
</dbReference>
<gene>
    <name evidence="21" type="ORF">LSTR_LSTR011249</name>
</gene>
<evidence type="ECO:0000256" key="14">
    <source>
        <dbReference type="SAM" id="MobiDB-lite"/>
    </source>
</evidence>
<dbReference type="PROSITE" id="PS50002">
    <property type="entry name" value="SH3"/>
    <property type="match status" value="1"/>
</dbReference>
<dbReference type="PROSITE" id="PS50007">
    <property type="entry name" value="PIPLC_X_DOMAIN"/>
    <property type="match status" value="1"/>
</dbReference>
<dbReference type="GO" id="GO:0048468">
    <property type="term" value="P:cell development"/>
    <property type="evidence" value="ECO:0007669"/>
    <property type="project" value="UniProtKB-ARBA"/>
</dbReference>
<dbReference type="FunFam" id="2.60.40.150:FF:000199">
    <property type="entry name" value="1-phosphatidylinositol 4,5-bisphosphate phosphodiesterase gamma"/>
    <property type="match status" value="1"/>
</dbReference>
<evidence type="ECO:0000256" key="5">
    <source>
        <dbReference type="ARBA" id="ARBA00022837"/>
    </source>
</evidence>
<dbReference type="InterPro" id="IPR036860">
    <property type="entry name" value="SH2_dom_sf"/>
</dbReference>
<dbReference type="GO" id="GO:0010634">
    <property type="term" value="P:positive regulation of epithelial cell migration"/>
    <property type="evidence" value="ECO:0007669"/>
    <property type="project" value="TreeGrafter"/>
</dbReference>
<dbReference type="Pfam" id="PF00388">
    <property type="entry name" value="PI-PLC-X"/>
    <property type="match status" value="1"/>
</dbReference>
<keyword evidence="6 11" id="KW-0442">Lipid degradation</keyword>
<evidence type="ECO:0000256" key="10">
    <source>
        <dbReference type="ARBA" id="ARBA00023674"/>
    </source>
</evidence>
<feature type="domain" description="SH3" evidence="16">
    <location>
        <begin position="786"/>
        <end position="846"/>
    </location>
</feature>
<dbReference type="InterPro" id="IPR001192">
    <property type="entry name" value="PI-PLC_fam"/>
</dbReference>
<dbReference type="InterPro" id="IPR002048">
    <property type="entry name" value="EF_hand_dom"/>
</dbReference>
<dbReference type="InParanoid" id="A0A482X4C5"/>
<dbReference type="FunFam" id="2.30.30.40:FF:000119">
    <property type="entry name" value="1-phosphatidylinositol 4,5-bisphosphate phosphodiesterase gamma"/>
    <property type="match status" value="1"/>
</dbReference>
<dbReference type="GO" id="GO:0009395">
    <property type="term" value="P:phospholipid catabolic process"/>
    <property type="evidence" value="ECO:0007669"/>
    <property type="project" value="UniProtKB-UniRule"/>
</dbReference>
<dbReference type="CDD" id="cd08592">
    <property type="entry name" value="PI-PLCc_gamma"/>
    <property type="match status" value="1"/>
</dbReference>
<keyword evidence="2 13" id="KW-0728">SH3 domain</keyword>
<dbReference type="SMART" id="SM00149">
    <property type="entry name" value="PLCYc"/>
    <property type="match status" value="1"/>
</dbReference>
<dbReference type="SUPFAM" id="SSF51695">
    <property type="entry name" value="PLC-like phosphodiesterases"/>
    <property type="match status" value="1"/>
</dbReference>
<feature type="domain" description="C2" evidence="18">
    <location>
        <begin position="1058"/>
        <end position="1188"/>
    </location>
</feature>
<dbReference type="Proteomes" id="UP000291343">
    <property type="component" value="Unassembled WGS sequence"/>
</dbReference>
<feature type="domain" description="PI-PLC Y-box" evidence="19">
    <location>
        <begin position="947"/>
        <end position="1063"/>
    </location>
</feature>
<evidence type="ECO:0000256" key="9">
    <source>
        <dbReference type="ARBA" id="ARBA00023224"/>
    </source>
</evidence>
<name>A0A482X4C5_LAOST</name>
<dbReference type="PROSITE" id="PS50003">
    <property type="entry name" value="PH_DOMAIN"/>
    <property type="match status" value="1"/>
</dbReference>
<dbReference type="CDD" id="cd10341">
    <property type="entry name" value="SH2_N-SH2_PLC_gamma_like"/>
    <property type="match status" value="1"/>
</dbReference>
<dbReference type="FunCoup" id="A0A482X4C5">
    <property type="interactions" value="919"/>
</dbReference>
<dbReference type="InterPro" id="IPR000980">
    <property type="entry name" value="SH2"/>
</dbReference>
<proteinExistence type="predicted"/>
<dbReference type="GO" id="GO:0032587">
    <property type="term" value="C:ruffle membrane"/>
    <property type="evidence" value="ECO:0007669"/>
    <property type="project" value="TreeGrafter"/>
</dbReference>
<dbReference type="InterPro" id="IPR056586">
    <property type="entry name" value="EF-hand_PLCG1"/>
</dbReference>
<dbReference type="Gene3D" id="3.20.20.190">
    <property type="entry name" value="Phosphatidylinositol (PI) phosphodiesterase"/>
    <property type="match status" value="2"/>
</dbReference>
<dbReference type="Gene3D" id="2.30.29.30">
    <property type="entry name" value="Pleckstrin-homology domain (PH domain)/Phosphotyrosine-binding domain (PTB)"/>
    <property type="match status" value="1"/>
</dbReference>
<dbReference type="InterPro" id="IPR057061">
    <property type="entry name" value="PLCG_EF-hand_2"/>
</dbReference>
<dbReference type="SUPFAM" id="SSF50044">
    <property type="entry name" value="SH3-domain"/>
    <property type="match status" value="1"/>
</dbReference>
<dbReference type="SMART" id="SM00148">
    <property type="entry name" value="PLCXc"/>
    <property type="match status" value="1"/>
</dbReference>
<dbReference type="SUPFAM" id="SSF55550">
    <property type="entry name" value="SH2 domain"/>
    <property type="match status" value="2"/>
</dbReference>
<dbReference type="Gene3D" id="2.60.40.150">
    <property type="entry name" value="C2 domain"/>
    <property type="match status" value="1"/>
</dbReference>
<dbReference type="Pfam" id="PF23583">
    <property type="entry name" value="EF_HAND_2_PLCG"/>
    <property type="match status" value="1"/>
</dbReference>
<dbReference type="OrthoDB" id="269822at2759"/>